<dbReference type="HOGENOM" id="CLU_1234137_0_0_6"/>
<gene>
    <name evidence="1" type="ordered locus">S70_08155</name>
</gene>
<dbReference type="RefSeq" id="WP_014656907.1">
    <property type="nucleotide sequence ID" value="NC_017731.1"/>
</dbReference>
<protein>
    <submittedName>
        <fullName evidence="1">Uncharacterized protein</fullName>
    </submittedName>
</protein>
<dbReference type="PATRIC" id="fig|1157951.4.peg.1629"/>
<evidence type="ECO:0000313" key="1">
    <source>
        <dbReference type="EMBL" id="AFH93495.1"/>
    </source>
</evidence>
<sequence>MENKQFSDQELDELWKKALFISRDNEGKGFRKDEQGNWICRHEYGNRKSEYGWFPMKIEHSQGTNQLNDYTPVHWKVVDKLGQPFEPKYRLKMLPIESISAERINQLWQMAVKHSADNEQKGFRVDIFGQWVGHKNYGEQNSPYGWAAVLVDDISNKGADKKLGVLPINLQLLLTLQNEMNKDEEGWTVWDTACLSVNALQFGFDFIGASFSAAFSAPFSFFDI</sequence>
<dbReference type="Proteomes" id="UP000005012">
    <property type="component" value="Chromosome"/>
</dbReference>
<dbReference type="EMBL" id="CP003488">
    <property type="protein sequence ID" value="AFH93495.1"/>
    <property type="molecule type" value="Genomic_DNA"/>
</dbReference>
<dbReference type="OrthoDB" id="9802901at2"/>
<dbReference type="AlphaFoldDB" id="A0A140NK62"/>
<dbReference type="KEGG" id="psi:S70_08155"/>
<dbReference type="GeneID" id="93517705"/>
<name>A0A140NK62_PROSM</name>
<reference evidence="1 2" key="1">
    <citation type="journal article" date="2012" name="J. Bacteriol.">
        <title>Complete Genome Sequence of Providencia stuartii Clinical Isolate MRSN 2154.</title>
        <authorList>
            <person name="Clifford R.J."/>
            <person name="Hang J."/>
            <person name="Riley M.C."/>
            <person name="Onmus-Leone F."/>
            <person name="Kuschner R.A."/>
            <person name="Lesho E.P."/>
            <person name="Waterman P.E."/>
        </authorList>
    </citation>
    <scope>NUCLEOTIDE SEQUENCE [LARGE SCALE GENOMIC DNA]</scope>
    <source>
        <strain evidence="1 2">MRSN 2154</strain>
    </source>
</reference>
<reference evidence="2" key="2">
    <citation type="submission" date="2012-04" db="EMBL/GenBank/DDBJ databases">
        <title>Complete genome sequence of Providencia stuartii clinical isolate MRSN 2154.</title>
        <authorList>
            <person name="Clifford R.J."/>
            <person name="Hang J."/>
            <person name="Riley M.C."/>
            <person name="Onmus-Leone F."/>
            <person name="Kuschner R.A."/>
            <person name="Lesho E.P."/>
            <person name="Waterman P.E."/>
        </authorList>
    </citation>
    <scope>NUCLEOTIDE SEQUENCE [LARGE SCALE GENOMIC DNA]</scope>
    <source>
        <strain evidence="2">MRSN 2154</strain>
    </source>
</reference>
<proteinExistence type="predicted"/>
<accession>A0A140NK62</accession>
<organism evidence="1 2">
    <name type="scientific">Providencia stuartii (strain MRSN 2154)</name>
    <dbReference type="NCBI Taxonomy" id="1157951"/>
    <lineage>
        <taxon>Bacteria</taxon>
        <taxon>Pseudomonadati</taxon>
        <taxon>Pseudomonadota</taxon>
        <taxon>Gammaproteobacteria</taxon>
        <taxon>Enterobacterales</taxon>
        <taxon>Morganellaceae</taxon>
        <taxon>Providencia</taxon>
    </lineage>
</organism>
<evidence type="ECO:0000313" key="2">
    <source>
        <dbReference type="Proteomes" id="UP000005012"/>
    </source>
</evidence>